<evidence type="ECO:0000313" key="5">
    <source>
        <dbReference type="Proteomes" id="UP000324209"/>
    </source>
</evidence>
<protein>
    <submittedName>
        <fullName evidence="4">Nitroreductase</fullName>
    </submittedName>
</protein>
<feature type="domain" description="Nitroreductase" evidence="3">
    <location>
        <begin position="7"/>
        <end position="61"/>
    </location>
</feature>
<evidence type="ECO:0000256" key="1">
    <source>
        <dbReference type="ARBA" id="ARBA00007118"/>
    </source>
</evidence>
<accession>A0A5C1QMQ4</accession>
<gene>
    <name evidence="4" type="ORF">EXM22_09665</name>
</gene>
<dbReference type="KEGG" id="ock:EXM22_09665"/>
<dbReference type="OrthoDB" id="9812105at2"/>
<dbReference type="GO" id="GO:0016491">
    <property type="term" value="F:oxidoreductase activity"/>
    <property type="evidence" value="ECO:0007669"/>
    <property type="project" value="UniProtKB-KW"/>
</dbReference>
<organism evidence="4 5">
    <name type="scientific">Oceanispirochaeta crateris</name>
    <dbReference type="NCBI Taxonomy" id="2518645"/>
    <lineage>
        <taxon>Bacteria</taxon>
        <taxon>Pseudomonadati</taxon>
        <taxon>Spirochaetota</taxon>
        <taxon>Spirochaetia</taxon>
        <taxon>Spirochaetales</taxon>
        <taxon>Spirochaetaceae</taxon>
        <taxon>Oceanispirochaeta</taxon>
    </lineage>
</organism>
<sequence length="179" mass="19857">MDAVTLLRERRSIRAFKDEVIDREIMKKIIDNAIYYPSWANTQTARYTLIDDKEIVKKLAEEGMFGPNIKTVGKAPAALVISYVNGFTGKAPGGNEFVTKKGASWDMFDAGIASQNFCLAAYEKGVGTVIMGLFDEDKVSEIIDLPENETVAAVIPYGYETKHPKAAPRKAIDEVVRYI</sequence>
<comment type="similarity">
    <text evidence="1">Belongs to the nitroreductase family.</text>
</comment>
<dbReference type="EMBL" id="CP036150">
    <property type="protein sequence ID" value="QEN08240.1"/>
    <property type="molecule type" value="Genomic_DNA"/>
</dbReference>
<keyword evidence="5" id="KW-1185">Reference proteome</keyword>
<dbReference type="SUPFAM" id="SSF55469">
    <property type="entry name" value="FMN-dependent nitroreductase-like"/>
    <property type="match status" value="1"/>
</dbReference>
<dbReference type="Proteomes" id="UP000324209">
    <property type="component" value="Chromosome"/>
</dbReference>
<evidence type="ECO:0000313" key="4">
    <source>
        <dbReference type="EMBL" id="QEN08240.1"/>
    </source>
</evidence>
<keyword evidence="2" id="KW-0560">Oxidoreductase</keyword>
<evidence type="ECO:0000256" key="2">
    <source>
        <dbReference type="ARBA" id="ARBA00023002"/>
    </source>
</evidence>
<dbReference type="Gene3D" id="3.40.109.10">
    <property type="entry name" value="NADH Oxidase"/>
    <property type="match status" value="1"/>
</dbReference>
<feature type="domain" description="Nitroreductase" evidence="3">
    <location>
        <begin position="72"/>
        <end position="159"/>
    </location>
</feature>
<dbReference type="Pfam" id="PF00881">
    <property type="entry name" value="Nitroreductase"/>
    <property type="match status" value="2"/>
</dbReference>
<name>A0A5C1QMQ4_9SPIO</name>
<dbReference type="InterPro" id="IPR029479">
    <property type="entry name" value="Nitroreductase"/>
</dbReference>
<proteinExistence type="inferred from homology"/>
<dbReference type="PANTHER" id="PTHR43673:SF10">
    <property type="entry name" value="NADH DEHYDROGENASE_NAD(P)H NITROREDUCTASE XCC3605-RELATED"/>
    <property type="match status" value="1"/>
</dbReference>
<dbReference type="PANTHER" id="PTHR43673">
    <property type="entry name" value="NAD(P)H NITROREDUCTASE YDGI-RELATED"/>
    <property type="match status" value="1"/>
</dbReference>
<evidence type="ECO:0000259" key="3">
    <source>
        <dbReference type="Pfam" id="PF00881"/>
    </source>
</evidence>
<dbReference type="AlphaFoldDB" id="A0A5C1QMQ4"/>
<dbReference type="RefSeq" id="WP_149486320.1">
    <property type="nucleotide sequence ID" value="NZ_CP036150.1"/>
</dbReference>
<dbReference type="InterPro" id="IPR000415">
    <property type="entry name" value="Nitroreductase-like"/>
</dbReference>
<reference evidence="4 5" key="1">
    <citation type="submission" date="2019-02" db="EMBL/GenBank/DDBJ databases">
        <title>Complete Genome Sequence and Methylome Analysis of free living Spirochaetas.</title>
        <authorList>
            <person name="Fomenkov A."/>
            <person name="Dubinina G."/>
            <person name="Leshcheva N."/>
            <person name="Mikheeva N."/>
            <person name="Grabovich M."/>
            <person name="Vincze T."/>
            <person name="Roberts R.J."/>
        </authorList>
    </citation>
    <scope>NUCLEOTIDE SEQUENCE [LARGE SCALE GENOMIC DNA]</scope>
    <source>
        <strain evidence="4 5">K2</strain>
    </source>
</reference>